<dbReference type="Gene3D" id="3.40.50.300">
    <property type="entry name" value="P-loop containing nucleotide triphosphate hydrolases"/>
    <property type="match status" value="1"/>
</dbReference>
<dbReference type="InterPro" id="IPR041682">
    <property type="entry name" value="AAA_14"/>
</dbReference>
<proteinExistence type="predicted"/>
<evidence type="ECO:0000259" key="1">
    <source>
        <dbReference type="SMART" id="SM00382"/>
    </source>
</evidence>
<reference evidence="2 3" key="1">
    <citation type="journal article" date="2016" name="Nat. Commun.">
        <title>Thousands of microbial genomes shed light on interconnected biogeochemical processes in an aquifer system.</title>
        <authorList>
            <person name="Anantharaman K."/>
            <person name="Brown C.T."/>
            <person name="Hug L.A."/>
            <person name="Sharon I."/>
            <person name="Castelle C.J."/>
            <person name="Probst A.J."/>
            <person name="Thomas B.C."/>
            <person name="Singh A."/>
            <person name="Wilkins M.J."/>
            <person name="Karaoz U."/>
            <person name="Brodie E.L."/>
            <person name="Williams K.H."/>
            <person name="Hubbard S.S."/>
            <person name="Banfield J.F."/>
        </authorList>
    </citation>
    <scope>NUCLEOTIDE SEQUENCE [LARGE SCALE GENOMIC DNA]</scope>
</reference>
<dbReference type="PANTHER" id="PTHR43566">
    <property type="entry name" value="CONSERVED PROTEIN"/>
    <property type="match status" value="1"/>
</dbReference>
<evidence type="ECO:0000313" key="2">
    <source>
        <dbReference type="EMBL" id="OGF23323.1"/>
    </source>
</evidence>
<dbReference type="InterPro" id="IPR027417">
    <property type="entry name" value="P-loop_NTPase"/>
</dbReference>
<sequence length="374" mass="43352">MIRRKIQDIIEKRLFQGKIIIIYGARQVGKTTLVKELIKKYGDELSYYSGDDFDVRDKLADKTSAQLNSFLKNKKFVVIDEAQRIKNIGLSLKLMIDNNPQIQIIATGSSSFELANKIAEPLTGRVYEYYLYPFSLEELKLLYNDLEIERLLEHFMVYGSYPDVAQSGEAAGEKIKLIAKSYSYKDMLSFQRLKNPEILEKLLQALALQIGNEVSYNELSGLVGIDKVTVASYIRILEQNFIIFRLRPFSRNLRNELKKLRKIYFYDTGLRNALINNLNPLHLRQDAGGLWENFIISERIKFNSSRGLNGNIYFWRTKRGAEIDYLEETNGELSAFEFKWNKGKAKRPKVFLEAYPGSAFETVSRENYRGFVMN</sequence>
<dbReference type="Pfam" id="PF13173">
    <property type="entry name" value="AAA_14"/>
    <property type="match status" value="1"/>
</dbReference>
<dbReference type="InterPro" id="IPR025420">
    <property type="entry name" value="DUF4143"/>
</dbReference>
<comment type="caution">
    <text evidence="2">The sequence shown here is derived from an EMBL/GenBank/DDBJ whole genome shotgun (WGS) entry which is preliminary data.</text>
</comment>
<dbReference type="PANTHER" id="PTHR43566:SF1">
    <property type="entry name" value="AAA+ ATPASE DOMAIN-CONTAINING PROTEIN"/>
    <property type="match status" value="1"/>
</dbReference>
<dbReference type="Proteomes" id="UP000176877">
    <property type="component" value="Unassembled WGS sequence"/>
</dbReference>
<evidence type="ECO:0000313" key="3">
    <source>
        <dbReference type="Proteomes" id="UP000176877"/>
    </source>
</evidence>
<dbReference type="Pfam" id="PF13635">
    <property type="entry name" value="DUF4143"/>
    <property type="match status" value="1"/>
</dbReference>
<feature type="domain" description="AAA+ ATPase" evidence="1">
    <location>
        <begin position="16"/>
        <end position="133"/>
    </location>
</feature>
<organism evidence="2 3">
    <name type="scientific">Candidatus Falkowbacteria bacterium RIFCSPHIGHO2_02_FULL_42_9</name>
    <dbReference type="NCBI Taxonomy" id="1797986"/>
    <lineage>
        <taxon>Bacteria</taxon>
        <taxon>Candidatus Falkowiibacteriota</taxon>
    </lineage>
</organism>
<accession>A0A1F5SA33</accession>
<dbReference type="InterPro" id="IPR003593">
    <property type="entry name" value="AAA+_ATPase"/>
</dbReference>
<protein>
    <submittedName>
        <fullName evidence="2">ATPase</fullName>
    </submittedName>
</protein>
<name>A0A1F5SA33_9BACT</name>
<dbReference type="SMART" id="SM00382">
    <property type="entry name" value="AAA"/>
    <property type="match status" value="1"/>
</dbReference>
<dbReference type="EMBL" id="MFFT01000015">
    <property type="protein sequence ID" value="OGF23323.1"/>
    <property type="molecule type" value="Genomic_DNA"/>
</dbReference>
<dbReference type="AlphaFoldDB" id="A0A1F5SA33"/>
<gene>
    <name evidence="2" type="ORF">A3D45_01730</name>
</gene>
<dbReference type="SUPFAM" id="SSF52540">
    <property type="entry name" value="P-loop containing nucleoside triphosphate hydrolases"/>
    <property type="match status" value="1"/>
</dbReference>